<dbReference type="PIRSF" id="PIRSF002162">
    <property type="entry name" value="Ribosomal_L6"/>
    <property type="match status" value="1"/>
</dbReference>
<dbReference type="PRINTS" id="PR00059">
    <property type="entry name" value="RIBOSOMALL6"/>
</dbReference>
<comment type="subunit">
    <text evidence="6">Part of the 50S ribosomal subunit.</text>
</comment>
<dbReference type="InterPro" id="IPR002358">
    <property type="entry name" value="Ribosomal_uL6_CS"/>
</dbReference>
<dbReference type="GO" id="GO:0019843">
    <property type="term" value="F:rRNA binding"/>
    <property type="evidence" value="ECO:0007669"/>
    <property type="project" value="UniProtKB-UniRule"/>
</dbReference>
<evidence type="ECO:0000256" key="2">
    <source>
        <dbReference type="ARBA" id="ARBA00022730"/>
    </source>
</evidence>
<dbReference type="InterPro" id="IPR019906">
    <property type="entry name" value="Ribosomal_uL6_bac-type"/>
</dbReference>
<dbReference type="HAMAP" id="MF_01365_B">
    <property type="entry name" value="Ribosomal_uL6_B"/>
    <property type="match status" value="1"/>
</dbReference>
<dbReference type="OrthoDB" id="9805007at2"/>
<name>A0A510HHY4_9ACTN</name>
<accession>A0A510HHY4</accession>
<dbReference type="Gene3D" id="3.90.930.12">
    <property type="entry name" value="Ribosomal protein L6, alpha-beta domain"/>
    <property type="match status" value="2"/>
</dbReference>
<keyword evidence="2 6" id="KW-0699">rRNA-binding</keyword>
<evidence type="ECO:0000313" key="11">
    <source>
        <dbReference type="Proteomes" id="UP000318065"/>
    </source>
</evidence>
<dbReference type="InterPro" id="IPR036789">
    <property type="entry name" value="Ribosomal_uL6-like_a/b-dom_sf"/>
</dbReference>
<dbReference type="GO" id="GO:0002181">
    <property type="term" value="P:cytoplasmic translation"/>
    <property type="evidence" value="ECO:0007669"/>
    <property type="project" value="TreeGrafter"/>
</dbReference>
<dbReference type="AlphaFoldDB" id="A0A510HHY4"/>
<sequence length="177" mass="19135">MSRIGRAPVEVPGGVSVEISARSVKVRGPKGELTVPVGRGVSVREEDGKLFVERSSDAPQHRAMHGLTRSLLNNAVVGVTEGFAKTLQISGVGYRAQLQGQNVVLQVGYSHPVTVEPREGIQLEVPNPTTIVVRGIDKQQVGQMAAEIRRVRPPEPYKGKGIRYEGEQIRRKVGKAG</sequence>
<dbReference type="Proteomes" id="UP000318065">
    <property type="component" value="Chromosome"/>
</dbReference>
<dbReference type="PANTHER" id="PTHR11655:SF14">
    <property type="entry name" value="LARGE RIBOSOMAL SUBUNIT PROTEIN UL6M"/>
    <property type="match status" value="1"/>
</dbReference>
<dbReference type="SUPFAM" id="SSF56053">
    <property type="entry name" value="Ribosomal protein L6"/>
    <property type="match status" value="2"/>
</dbReference>
<gene>
    <name evidence="6 10" type="primary">rplF</name>
    <name evidence="10" type="ORF">RxyAA322_14230</name>
</gene>
<dbReference type="EMBL" id="AP019791">
    <property type="protein sequence ID" value="BBL79569.1"/>
    <property type="molecule type" value="Genomic_DNA"/>
</dbReference>
<dbReference type="InterPro" id="IPR020040">
    <property type="entry name" value="Ribosomal_uL6_a/b-dom"/>
</dbReference>
<keyword evidence="5 6" id="KW-0687">Ribonucleoprotein</keyword>
<dbReference type="FunFam" id="3.90.930.12:FF:000001">
    <property type="entry name" value="50S ribosomal protein L6"/>
    <property type="match status" value="1"/>
</dbReference>
<dbReference type="PANTHER" id="PTHR11655">
    <property type="entry name" value="60S/50S RIBOSOMAL PROTEIN L6/L9"/>
    <property type="match status" value="1"/>
</dbReference>
<comment type="function">
    <text evidence="6 8">This protein binds to the 23S rRNA, and is important in its secondary structure. It is located near the subunit interface in the base of the L7/L12 stalk, and near the tRNA binding site of the peptidyltransferase center.</text>
</comment>
<keyword evidence="4 6" id="KW-0689">Ribosomal protein</keyword>
<protein>
    <recommendedName>
        <fullName evidence="6">Large ribosomal subunit protein uL6</fullName>
    </recommendedName>
</protein>
<keyword evidence="3 6" id="KW-0694">RNA-binding</keyword>
<evidence type="ECO:0000256" key="1">
    <source>
        <dbReference type="ARBA" id="ARBA00009356"/>
    </source>
</evidence>
<proteinExistence type="inferred from homology"/>
<reference evidence="10" key="1">
    <citation type="journal article" date="2019" name="Microbiol. Resour. Announc.">
        <title>Complete Genome Sequence of Rubrobacter xylanophilus Strain AA3-22, Isolated from Arima Onsen in Japan.</title>
        <authorList>
            <person name="Tomariguchi N."/>
            <person name="Miyazaki K."/>
        </authorList>
    </citation>
    <scope>NUCLEOTIDE SEQUENCE [LARGE SCALE GENOMIC DNA]</scope>
    <source>
        <strain evidence="10">AA3-22</strain>
    </source>
</reference>
<evidence type="ECO:0000256" key="4">
    <source>
        <dbReference type="ARBA" id="ARBA00022980"/>
    </source>
</evidence>
<keyword evidence="11" id="KW-1185">Reference proteome</keyword>
<evidence type="ECO:0000256" key="6">
    <source>
        <dbReference type="HAMAP-Rule" id="MF_01365"/>
    </source>
</evidence>
<evidence type="ECO:0000313" key="10">
    <source>
        <dbReference type="EMBL" id="BBL79569.1"/>
    </source>
</evidence>
<dbReference type="Pfam" id="PF00347">
    <property type="entry name" value="Ribosomal_L6"/>
    <property type="match status" value="2"/>
</dbReference>
<evidence type="ECO:0000256" key="3">
    <source>
        <dbReference type="ARBA" id="ARBA00022884"/>
    </source>
</evidence>
<organism evidence="10 11">
    <name type="scientific">Rubrobacter xylanophilus</name>
    <dbReference type="NCBI Taxonomy" id="49319"/>
    <lineage>
        <taxon>Bacteria</taxon>
        <taxon>Bacillati</taxon>
        <taxon>Actinomycetota</taxon>
        <taxon>Rubrobacteria</taxon>
        <taxon>Rubrobacterales</taxon>
        <taxon>Rubrobacteraceae</taxon>
        <taxon>Rubrobacter</taxon>
    </lineage>
</organism>
<feature type="domain" description="Large ribosomal subunit protein uL6 alpha-beta" evidence="9">
    <location>
        <begin position="91"/>
        <end position="164"/>
    </location>
</feature>
<feature type="domain" description="Large ribosomal subunit protein uL6 alpha-beta" evidence="9">
    <location>
        <begin position="11"/>
        <end position="82"/>
    </location>
</feature>
<evidence type="ECO:0000259" key="9">
    <source>
        <dbReference type="Pfam" id="PF00347"/>
    </source>
</evidence>
<evidence type="ECO:0000256" key="8">
    <source>
        <dbReference type="RuleBase" id="RU003870"/>
    </source>
</evidence>
<evidence type="ECO:0000256" key="5">
    <source>
        <dbReference type="ARBA" id="ARBA00023274"/>
    </source>
</evidence>
<dbReference type="NCBIfam" id="TIGR03654">
    <property type="entry name" value="L6_bact"/>
    <property type="match status" value="1"/>
</dbReference>
<comment type="similarity">
    <text evidence="1 6 7">Belongs to the universal ribosomal protein uL6 family.</text>
</comment>
<dbReference type="InterPro" id="IPR000702">
    <property type="entry name" value="Ribosomal_uL6-like"/>
</dbReference>
<dbReference type="RefSeq" id="WP_143527555.1">
    <property type="nucleotide sequence ID" value="NZ_AP019791.1"/>
</dbReference>
<dbReference type="GO" id="GO:0003735">
    <property type="term" value="F:structural constituent of ribosome"/>
    <property type="evidence" value="ECO:0007669"/>
    <property type="project" value="UniProtKB-UniRule"/>
</dbReference>
<dbReference type="GO" id="GO:0022625">
    <property type="term" value="C:cytosolic large ribosomal subunit"/>
    <property type="evidence" value="ECO:0007669"/>
    <property type="project" value="UniProtKB-UniRule"/>
</dbReference>
<evidence type="ECO:0000256" key="7">
    <source>
        <dbReference type="RuleBase" id="RU003869"/>
    </source>
</evidence>
<dbReference type="FunFam" id="3.90.930.12:FF:000002">
    <property type="entry name" value="50S ribosomal protein L6"/>
    <property type="match status" value="1"/>
</dbReference>
<dbReference type="PROSITE" id="PS00525">
    <property type="entry name" value="RIBOSOMAL_L6_1"/>
    <property type="match status" value="1"/>
</dbReference>